<name>M1MT76_9CLOT</name>
<dbReference type="PANTHER" id="PTHR32089:SF112">
    <property type="entry name" value="LYSOZYME-LIKE PROTEIN-RELATED"/>
    <property type="match status" value="1"/>
</dbReference>
<feature type="domain" description="Methyl-accepting transducer" evidence="4">
    <location>
        <begin position="89"/>
        <end position="328"/>
    </location>
</feature>
<dbReference type="EMBL" id="CP004121">
    <property type="protein sequence ID" value="AGF57926.1"/>
    <property type="molecule type" value="Genomic_DNA"/>
</dbReference>
<dbReference type="STRING" id="36745.CLSAP_39250"/>
<evidence type="ECO:0000259" key="4">
    <source>
        <dbReference type="PROSITE" id="PS50111"/>
    </source>
</evidence>
<gene>
    <name evidence="5" type="ORF">Cspa_c41730</name>
</gene>
<dbReference type="PATRIC" id="fig|931276.5.peg.4204"/>
<dbReference type="SMART" id="SM00283">
    <property type="entry name" value="MA"/>
    <property type="match status" value="1"/>
</dbReference>
<dbReference type="PROSITE" id="PS50111">
    <property type="entry name" value="CHEMOTAXIS_TRANSDUC_2"/>
    <property type="match status" value="1"/>
</dbReference>
<accession>M1MT76</accession>
<evidence type="ECO:0000256" key="3">
    <source>
        <dbReference type="SAM" id="Phobius"/>
    </source>
</evidence>
<evidence type="ECO:0000256" key="2">
    <source>
        <dbReference type="PROSITE-ProRule" id="PRU00284"/>
    </source>
</evidence>
<keyword evidence="3" id="KW-0472">Membrane</keyword>
<protein>
    <submittedName>
        <fullName evidence="5">Methyl-accepting chemotaxis protein</fullName>
    </submittedName>
</protein>
<keyword evidence="3" id="KW-0812">Transmembrane</keyword>
<dbReference type="Proteomes" id="UP000011728">
    <property type="component" value="Chromosome"/>
</dbReference>
<dbReference type="OrthoDB" id="1937918at2"/>
<feature type="transmembrane region" description="Helical" evidence="3">
    <location>
        <begin position="7"/>
        <end position="26"/>
    </location>
</feature>
<feature type="transmembrane region" description="Helical" evidence="3">
    <location>
        <begin position="32"/>
        <end position="50"/>
    </location>
</feature>
<sequence length="348" mass="37533">MKNNKILTISVITVIIVASTMVPAILGMSITVTASVSLIAAIVAAIFISLGMNQNVNVLEVYKEAPQEVVSAVKEEEPIINTTYMNKGNTEEIKEVMTFQEETLGDLSNIFSNVISKVEKAENIFVELDQSSEATNDKVNKLAEALAKTMYLSSVSSESIENITVAMQKLNDSNKILNESVQVANNYTKEATEIIHLIGNIANQTNLLALNAAIEAARAGEAGKGFSVVAAEIRKLADNVKTAVNSVSEIINSITASINTTTDNANESGQLISETIDTVKVSDDLFKQIVGEIIEIDGNATIVGELSERSETVKAAIEEISASQQEAFNKFSEILDKLVQNIRTMKNI</sequence>
<keyword evidence="6" id="KW-1185">Reference proteome</keyword>
<dbReference type="Pfam" id="PF00015">
    <property type="entry name" value="MCPsignal"/>
    <property type="match status" value="1"/>
</dbReference>
<organism evidence="5 6">
    <name type="scientific">Clostridium saccharoperbutylacetonicum N1-4(HMT)</name>
    <dbReference type="NCBI Taxonomy" id="931276"/>
    <lineage>
        <taxon>Bacteria</taxon>
        <taxon>Bacillati</taxon>
        <taxon>Bacillota</taxon>
        <taxon>Clostridia</taxon>
        <taxon>Eubacteriales</taxon>
        <taxon>Clostridiaceae</taxon>
        <taxon>Clostridium</taxon>
    </lineage>
</organism>
<keyword evidence="3" id="KW-1133">Transmembrane helix</keyword>
<dbReference type="GO" id="GO:0007165">
    <property type="term" value="P:signal transduction"/>
    <property type="evidence" value="ECO:0007669"/>
    <property type="project" value="UniProtKB-KW"/>
</dbReference>
<keyword evidence="1 2" id="KW-0807">Transducer</keyword>
<dbReference type="AlphaFoldDB" id="M1MT76"/>
<dbReference type="HOGENOM" id="CLU_796211_0_0_9"/>
<dbReference type="SUPFAM" id="SSF58104">
    <property type="entry name" value="Methyl-accepting chemotaxis protein (MCP) signaling domain"/>
    <property type="match status" value="1"/>
</dbReference>
<evidence type="ECO:0000313" key="5">
    <source>
        <dbReference type="EMBL" id="AGF57926.1"/>
    </source>
</evidence>
<dbReference type="InterPro" id="IPR004089">
    <property type="entry name" value="MCPsignal_dom"/>
</dbReference>
<evidence type="ECO:0000313" key="6">
    <source>
        <dbReference type="Proteomes" id="UP000011728"/>
    </source>
</evidence>
<dbReference type="eggNOG" id="COG0840">
    <property type="taxonomic scope" value="Bacteria"/>
</dbReference>
<proteinExistence type="predicted"/>
<dbReference type="GO" id="GO:0016020">
    <property type="term" value="C:membrane"/>
    <property type="evidence" value="ECO:0007669"/>
    <property type="project" value="InterPro"/>
</dbReference>
<dbReference type="PANTHER" id="PTHR32089">
    <property type="entry name" value="METHYL-ACCEPTING CHEMOTAXIS PROTEIN MCPB"/>
    <property type="match status" value="1"/>
</dbReference>
<dbReference type="KEGG" id="csr:Cspa_c41730"/>
<dbReference type="RefSeq" id="WP_015394237.1">
    <property type="nucleotide sequence ID" value="NC_020291.1"/>
</dbReference>
<reference evidence="5 6" key="1">
    <citation type="submission" date="2013-02" db="EMBL/GenBank/DDBJ databases">
        <title>Genome sequence of Clostridium saccharoperbutylacetonicum N1-4(HMT).</title>
        <authorList>
            <person name="Poehlein A."/>
            <person name="Daniel R."/>
        </authorList>
    </citation>
    <scope>NUCLEOTIDE SEQUENCE [LARGE SCALE GENOMIC DNA]</scope>
    <source>
        <strain evidence="6">N1-4(HMT)</strain>
    </source>
</reference>
<evidence type="ECO:0000256" key="1">
    <source>
        <dbReference type="ARBA" id="ARBA00023224"/>
    </source>
</evidence>
<dbReference type="Gene3D" id="1.10.287.950">
    <property type="entry name" value="Methyl-accepting chemotaxis protein"/>
    <property type="match status" value="1"/>
</dbReference>